<organism evidence="2 3">
    <name type="scientific">Myceligenerans indicum</name>
    <dbReference type="NCBI Taxonomy" id="2593663"/>
    <lineage>
        <taxon>Bacteria</taxon>
        <taxon>Bacillati</taxon>
        <taxon>Actinomycetota</taxon>
        <taxon>Actinomycetes</taxon>
        <taxon>Micrococcales</taxon>
        <taxon>Promicromonosporaceae</taxon>
        <taxon>Myceligenerans</taxon>
    </lineage>
</organism>
<feature type="transmembrane region" description="Helical" evidence="1">
    <location>
        <begin position="115"/>
        <end position="135"/>
    </location>
</feature>
<name>A0ABS1LNZ3_9MICO</name>
<evidence type="ECO:0000313" key="2">
    <source>
        <dbReference type="EMBL" id="MBL0887971.1"/>
    </source>
</evidence>
<protein>
    <submittedName>
        <fullName evidence="2">Uncharacterized protein</fullName>
    </submittedName>
</protein>
<feature type="transmembrane region" description="Helical" evidence="1">
    <location>
        <begin position="88"/>
        <end position="109"/>
    </location>
</feature>
<keyword evidence="1" id="KW-1133">Transmembrane helix</keyword>
<evidence type="ECO:0000313" key="3">
    <source>
        <dbReference type="Proteomes" id="UP000675409"/>
    </source>
</evidence>
<proteinExistence type="predicted"/>
<feature type="transmembrane region" description="Helical" evidence="1">
    <location>
        <begin position="58"/>
        <end position="81"/>
    </location>
</feature>
<dbReference type="Proteomes" id="UP000675409">
    <property type="component" value="Unassembled WGS sequence"/>
</dbReference>
<evidence type="ECO:0000256" key="1">
    <source>
        <dbReference type="SAM" id="Phobius"/>
    </source>
</evidence>
<accession>A0ABS1LNZ3</accession>
<sequence length="159" mass="17197">MTYRILAMLVALGVLVQAAVIAWAFFGFAKWIDEGNTFTQEMMECEDCAWNFTEERGFMIHGLSGSLIIPVIALLLAIISFFMRSRALLLWGVITFVLVVIQSQVLPALGHSYPVFGALHGLNALLVFIAALIAWRKAGAPAPVPAEPEGATGRPTPPG</sequence>
<dbReference type="RefSeq" id="WP_201849593.1">
    <property type="nucleotide sequence ID" value="NZ_JABBYC010000040.1"/>
</dbReference>
<keyword evidence="1" id="KW-0812">Transmembrane</keyword>
<dbReference type="EMBL" id="JABBYC010000040">
    <property type="protein sequence ID" value="MBL0887971.1"/>
    <property type="molecule type" value="Genomic_DNA"/>
</dbReference>
<keyword evidence="3" id="KW-1185">Reference proteome</keyword>
<keyword evidence="1" id="KW-0472">Membrane</keyword>
<gene>
    <name evidence="2" type="ORF">HGK34_17065</name>
</gene>
<comment type="caution">
    <text evidence="2">The sequence shown here is derived from an EMBL/GenBank/DDBJ whole genome shotgun (WGS) entry which is preliminary data.</text>
</comment>
<reference evidence="2 3" key="1">
    <citation type="journal article" date="2021" name="Arch. Microbiol.">
        <title>Myceligenerans indicum sp. nov., an actinobacterium isolated from mangrove sediment of Sundarbans, India.</title>
        <authorList>
            <person name="Asha K."/>
            <person name="Bhadury P."/>
        </authorList>
    </citation>
    <scope>NUCLEOTIDE SEQUENCE [LARGE SCALE GENOMIC DNA]</scope>
    <source>
        <strain evidence="2 3">I2</strain>
    </source>
</reference>